<feature type="signal peptide" evidence="1">
    <location>
        <begin position="1"/>
        <end position="18"/>
    </location>
</feature>
<evidence type="ECO:0000313" key="3">
    <source>
        <dbReference type="Proteomes" id="UP001307889"/>
    </source>
</evidence>
<protein>
    <submittedName>
        <fullName evidence="2">Uncharacterized protein</fullName>
    </submittedName>
</protein>
<sequence>MKAITFVLQILLLPFSQLLPGRDVTIVHSCPTDARSLLDLFRELRAPQVIEASAGFSLDTPKRCHEDHDRIETIENCQSTRR</sequence>
<name>A0ABN7BG31_9HEMI</name>
<keyword evidence="1" id="KW-0732">Signal</keyword>
<organism evidence="2 3">
    <name type="scientific">Nesidiocoris tenuis</name>
    <dbReference type="NCBI Taxonomy" id="355587"/>
    <lineage>
        <taxon>Eukaryota</taxon>
        <taxon>Metazoa</taxon>
        <taxon>Ecdysozoa</taxon>
        <taxon>Arthropoda</taxon>
        <taxon>Hexapoda</taxon>
        <taxon>Insecta</taxon>
        <taxon>Pterygota</taxon>
        <taxon>Neoptera</taxon>
        <taxon>Paraneoptera</taxon>
        <taxon>Hemiptera</taxon>
        <taxon>Heteroptera</taxon>
        <taxon>Panheteroptera</taxon>
        <taxon>Cimicomorpha</taxon>
        <taxon>Miridae</taxon>
        <taxon>Dicyphina</taxon>
        <taxon>Nesidiocoris</taxon>
    </lineage>
</organism>
<evidence type="ECO:0000256" key="1">
    <source>
        <dbReference type="SAM" id="SignalP"/>
    </source>
</evidence>
<dbReference type="Proteomes" id="UP001307889">
    <property type="component" value="Chromosome 14"/>
</dbReference>
<evidence type="ECO:0000313" key="2">
    <source>
        <dbReference type="EMBL" id="BET02845.1"/>
    </source>
</evidence>
<gene>
    <name evidence="2" type="ORF">NTJ_15664</name>
</gene>
<dbReference type="EMBL" id="AP028922">
    <property type="protein sequence ID" value="BET02845.1"/>
    <property type="molecule type" value="Genomic_DNA"/>
</dbReference>
<keyword evidence="3" id="KW-1185">Reference proteome</keyword>
<accession>A0ABN7BG31</accession>
<feature type="chain" id="PRO_5046137342" evidence="1">
    <location>
        <begin position="19"/>
        <end position="82"/>
    </location>
</feature>
<proteinExistence type="predicted"/>
<reference evidence="2 3" key="1">
    <citation type="submission" date="2023-09" db="EMBL/GenBank/DDBJ databases">
        <title>Nesidiocoris tenuis whole genome shotgun sequence.</title>
        <authorList>
            <person name="Shibata T."/>
            <person name="Shimoda M."/>
            <person name="Kobayashi T."/>
            <person name="Uehara T."/>
        </authorList>
    </citation>
    <scope>NUCLEOTIDE SEQUENCE [LARGE SCALE GENOMIC DNA]</scope>
    <source>
        <strain evidence="2 3">Japan</strain>
    </source>
</reference>